<keyword evidence="2" id="KW-1185">Reference proteome</keyword>
<gene>
    <name evidence="1" type="ORF">CWI38_0427p0010</name>
</gene>
<dbReference type="AlphaFoldDB" id="A0A4Q9LXD7"/>
<sequence length="72" mass="8768">MNKAKIERYIVQNNQESSKETTESRFTNVYMKNFPNKYGEITFFYMSLDEYKLPKEFAFANFATNQNHFIYR</sequence>
<evidence type="ECO:0000313" key="1">
    <source>
        <dbReference type="EMBL" id="TBU13453.1"/>
    </source>
</evidence>
<organism evidence="1 2">
    <name type="scientific">Hamiltosporidium tvaerminnensis</name>
    <dbReference type="NCBI Taxonomy" id="1176355"/>
    <lineage>
        <taxon>Eukaryota</taxon>
        <taxon>Fungi</taxon>
        <taxon>Fungi incertae sedis</taxon>
        <taxon>Microsporidia</taxon>
        <taxon>Dubosqiidae</taxon>
        <taxon>Hamiltosporidium</taxon>
    </lineage>
</organism>
<evidence type="ECO:0000313" key="2">
    <source>
        <dbReference type="Proteomes" id="UP000292282"/>
    </source>
</evidence>
<dbReference type="EMBL" id="PITK01000427">
    <property type="protein sequence ID" value="TBU13453.1"/>
    <property type="molecule type" value="Genomic_DNA"/>
</dbReference>
<dbReference type="Proteomes" id="UP000292282">
    <property type="component" value="Unassembled WGS sequence"/>
</dbReference>
<accession>A0A4Q9LXD7</accession>
<protein>
    <submittedName>
        <fullName evidence="1">Uncharacterized protein</fullName>
    </submittedName>
</protein>
<proteinExistence type="predicted"/>
<reference evidence="1 2" key="1">
    <citation type="submission" date="2017-12" db="EMBL/GenBank/DDBJ databases">
        <authorList>
            <person name="Pombert J.-F."/>
            <person name="Haag K.L."/>
            <person name="Ebert D."/>
        </authorList>
    </citation>
    <scope>NUCLEOTIDE SEQUENCE [LARGE SCALE GENOMIC DNA]</scope>
    <source>
        <strain evidence="1">IL-G-3</strain>
    </source>
</reference>
<dbReference type="VEuPathDB" id="MicrosporidiaDB:CWI38_0427p0010"/>
<comment type="caution">
    <text evidence="1">The sequence shown here is derived from an EMBL/GenBank/DDBJ whole genome shotgun (WGS) entry which is preliminary data.</text>
</comment>
<name>A0A4Q9LXD7_9MICR</name>